<dbReference type="Proteomes" id="UP000230069">
    <property type="component" value="Unassembled WGS sequence"/>
</dbReference>
<dbReference type="SUPFAM" id="SSF52058">
    <property type="entry name" value="L domain-like"/>
    <property type="match status" value="1"/>
</dbReference>
<dbReference type="STRING" id="218851.A0A2G5E4A5"/>
<dbReference type="OrthoDB" id="122245at2759"/>
<reference evidence="2 3" key="1">
    <citation type="submission" date="2017-09" db="EMBL/GenBank/DDBJ databases">
        <title>WGS assembly of Aquilegia coerulea Goldsmith.</title>
        <authorList>
            <person name="Hodges S."/>
            <person name="Kramer E."/>
            <person name="Nordborg M."/>
            <person name="Tomkins J."/>
            <person name="Borevitz J."/>
            <person name="Derieg N."/>
            <person name="Yan J."/>
            <person name="Mihaltcheva S."/>
            <person name="Hayes R.D."/>
            <person name="Rokhsar D."/>
        </authorList>
    </citation>
    <scope>NUCLEOTIDE SEQUENCE [LARGE SCALE GENOMIC DNA]</scope>
    <source>
        <strain evidence="3">cv. Goldsmith</strain>
    </source>
</reference>
<proteinExistence type="predicted"/>
<dbReference type="InParanoid" id="A0A2G5E4A5"/>
<evidence type="ECO:0000313" key="2">
    <source>
        <dbReference type="EMBL" id="PIA50566.1"/>
    </source>
</evidence>
<dbReference type="PANTHER" id="PTHR33463:SF204">
    <property type="entry name" value="NB-ARC DOMAIN-CONTAINING PROTEIN"/>
    <property type="match status" value="1"/>
</dbReference>
<accession>A0A2G5E4A5</accession>
<dbReference type="InterPro" id="IPR050905">
    <property type="entry name" value="Plant_NBS-LRR"/>
</dbReference>
<dbReference type="InterPro" id="IPR032675">
    <property type="entry name" value="LRR_dom_sf"/>
</dbReference>
<dbReference type="EMBL" id="KZ305029">
    <property type="protein sequence ID" value="PIA50566.1"/>
    <property type="molecule type" value="Genomic_DNA"/>
</dbReference>
<gene>
    <name evidence="2" type="ORF">AQUCO_01200031v1</name>
</gene>
<dbReference type="Gene3D" id="3.80.10.10">
    <property type="entry name" value="Ribonuclease Inhibitor"/>
    <property type="match status" value="2"/>
</dbReference>
<protein>
    <recommendedName>
        <fullName evidence="1">Disease resistance protein At4g27190-like leucine-rich repeats domain-containing protein</fullName>
    </recommendedName>
</protein>
<organism evidence="2 3">
    <name type="scientific">Aquilegia coerulea</name>
    <name type="common">Rocky mountain columbine</name>
    <dbReference type="NCBI Taxonomy" id="218851"/>
    <lineage>
        <taxon>Eukaryota</taxon>
        <taxon>Viridiplantae</taxon>
        <taxon>Streptophyta</taxon>
        <taxon>Embryophyta</taxon>
        <taxon>Tracheophyta</taxon>
        <taxon>Spermatophyta</taxon>
        <taxon>Magnoliopsida</taxon>
        <taxon>Ranunculales</taxon>
        <taxon>Ranunculaceae</taxon>
        <taxon>Thalictroideae</taxon>
        <taxon>Aquilegia</taxon>
    </lineage>
</organism>
<sequence>MHNLQKVDLSERPIKRLPPSISGLKNVRTLLLKECSSLEALPQIELLTALEVLDLSCTKIRKLTNDISALTHLRFLKLEEGTNNLWEFHNGKSLEKFHFCLFAPKERIGERDVYLQEEQYSFRDIYYQTSHIPQLTDEADRFFKICGFETFPGGIEEVLIHVQLLYLKKNKFITRLSDLGAESIKEMRECWIENCDSMESAIYGEEVEENEALGSCLQNLWVSKLSELKSLFRGVVQSGSFTMLKHLYIECCPSLITVFSSHLELKNLEVLKIKFCDKLESIFGEMVLGENTLPKLMTLILLKLPKLQSICGRVLPSLKNLRVIGCSKIKRLPVSRNTTSPRVKITGEAIWWNDLEWEDETTKSHLRFSPF</sequence>
<evidence type="ECO:0000313" key="3">
    <source>
        <dbReference type="Proteomes" id="UP000230069"/>
    </source>
</evidence>
<keyword evidence="3" id="KW-1185">Reference proteome</keyword>
<feature type="domain" description="Disease resistance protein At4g27190-like leucine-rich repeats" evidence="1">
    <location>
        <begin position="237"/>
        <end position="332"/>
    </location>
</feature>
<dbReference type="InterPro" id="IPR057135">
    <property type="entry name" value="At4g27190-like_LRR"/>
</dbReference>
<dbReference type="AlphaFoldDB" id="A0A2G5E4A5"/>
<dbReference type="PANTHER" id="PTHR33463">
    <property type="entry name" value="NB-ARC DOMAIN-CONTAINING PROTEIN-RELATED"/>
    <property type="match status" value="1"/>
</dbReference>
<name>A0A2G5E4A5_AQUCA</name>
<dbReference type="Pfam" id="PF23247">
    <property type="entry name" value="LRR_RPS2"/>
    <property type="match status" value="1"/>
</dbReference>
<evidence type="ECO:0000259" key="1">
    <source>
        <dbReference type="Pfam" id="PF23247"/>
    </source>
</evidence>